<reference evidence="1" key="1">
    <citation type="submission" date="2018-05" db="EMBL/GenBank/DDBJ databases">
        <authorList>
            <person name="Lanie J.A."/>
            <person name="Ng W.-L."/>
            <person name="Kazmierczak K.M."/>
            <person name="Andrzejewski T.M."/>
            <person name="Davidsen T.M."/>
            <person name="Wayne K.J."/>
            <person name="Tettelin H."/>
            <person name="Glass J.I."/>
            <person name="Rusch D."/>
            <person name="Podicherti R."/>
            <person name="Tsui H.-C.T."/>
            <person name="Winkler M.E."/>
        </authorList>
    </citation>
    <scope>NUCLEOTIDE SEQUENCE</scope>
</reference>
<evidence type="ECO:0000313" key="1">
    <source>
        <dbReference type="EMBL" id="SVE20079.1"/>
    </source>
</evidence>
<dbReference type="AlphaFoldDB" id="A0A383BJM3"/>
<name>A0A383BJM3_9ZZZZ</name>
<feature type="non-terminal residue" evidence="1">
    <location>
        <position position="42"/>
    </location>
</feature>
<organism evidence="1">
    <name type="scientific">marine metagenome</name>
    <dbReference type="NCBI Taxonomy" id="408172"/>
    <lineage>
        <taxon>unclassified sequences</taxon>
        <taxon>metagenomes</taxon>
        <taxon>ecological metagenomes</taxon>
    </lineage>
</organism>
<dbReference type="EMBL" id="UINC01200951">
    <property type="protein sequence ID" value="SVE20079.1"/>
    <property type="molecule type" value="Genomic_DNA"/>
</dbReference>
<sequence>MRKWGYFVTAKNRLLLVFIWGWPLLVATSTGVMSFPSVFPTG</sequence>
<gene>
    <name evidence="1" type="ORF">METZ01_LOCUS472933</name>
</gene>
<proteinExistence type="predicted"/>
<protein>
    <submittedName>
        <fullName evidence="1">Uncharacterized protein</fullName>
    </submittedName>
</protein>
<accession>A0A383BJM3</accession>